<dbReference type="FunCoup" id="Q6CW92">
    <property type="interactions" value="487"/>
</dbReference>
<dbReference type="HOGENOM" id="CLU_020336_53_0_1"/>
<evidence type="ECO:0000256" key="2">
    <source>
        <dbReference type="ARBA" id="ARBA00022801"/>
    </source>
</evidence>
<accession>Q6CW92</accession>
<dbReference type="PaxDb" id="284590-Q6CW92"/>
<evidence type="ECO:0000313" key="4">
    <source>
        <dbReference type="EMBL" id="CAH02190.1"/>
    </source>
</evidence>
<evidence type="ECO:0000313" key="5">
    <source>
        <dbReference type="Proteomes" id="UP000000598"/>
    </source>
</evidence>
<dbReference type="Proteomes" id="UP000000598">
    <property type="component" value="Chromosome B"/>
</dbReference>
<reference evidence="4 5" key="1">
    <citation type="journal article" date="2004" name="Nature">
        <title>Genome evolution in yeasts.</title>
        <authorList>
            <consortium name="Genolevures"/>
            <person name="Dujon B."/>
            <person name="Sherman D."/>
            <person name="Fischer G."/>
            <person name="Durrens P."/>
            <person name="Casaregola S."/>
            <person name="Lafontaine I."/>
            <person name="de Montigny J."/>
            <person name="Marck C."/>
            <person name="Neuveglise C."/>
            <person name="Talla E."/>
            <person name="Goffard N."/>
            <person name="Frangeul L."/>
            <person name="Aigle M."/>
            <person name="Anthouard V."/>
            <person name="Babour A."/>
            <person name="Barbe V."/>
            <person name="Barnay S."/>
            <person name="Blanchin S."/>
            <person name="Beckerich J.M."/>
            <person name="Beyne E."/>
            <person name="Bleykasten C."/>
            <person name="Boisrame A."/>
            <person name="Boyer J."/>
            <person name="Cattolico L."/>
            <person name="Confanioleri F."/>
            <person name="de Daruvar A."/>
            <person name="Despons L."/>
            <person name="Fabre E."/>
            <person name="Fairhead C."/>
            <person name="Ferry-Dumazet H."/>
            <person name="Groppi A."/>
            <person name="Hantraye F."/>
            <person name="Hennequin C."/>
            <person name="Jauniaux N."/>
            <person name="Joyet P."/>
            <person name="Kachouri R."/>
            <person name="Kerrest A."/>
            <person name="Koszul R."/>
            <person name="Lemaire M."/>
            <person name="Lesur I."/>
            <person name="Ma L."/>
            <person name="Muller H."/>
            <person name="Nicaud J.M."/>
            <person name="Nikolski M."/>
            <person name="Oztas S."/>
            <person name="Ozier-Kalogeropoulos O."/>
            <person name="Pellenz S."/>
            <person name="Potier S."/>
            <person name="Richard G.F."/>
            <person name="Straub M.L."/>
            <person name="Suleau A."/>
            <person name="Swennene D."/>
            <person name="Tekaia F."/>
            <person name="Wesolowski-Louvel M."/>
            <person name="Westhof E."/>
            <person name="Wirth B."/>
            <person name="Zeniou-Meyer M."/>
            <person name="Zivanovic I."/>
            <person name="Bolotin-Fukuhara M."/>
            <person name="Thierry A."/>
            <person name="Bouchier C."/>
            <person name="Caudron B."/>
            <person name="Scarpelli C."/>
            <person name="Gaillardin C."/>
            <person name="Weissenbach J."/>
            <person name="Wincker P."/>
            <person name="Souciet J.L."/>
        </authorList>
    </citation>
    <scope>NUCLEOTIDE SEQUENCE [LARGE SCALE GENOMIC DNA]</scope>
    <source>
        <strain evidence="5">ATCC 8585 / CBS 2359 / DSM 70799 / NBRC 1267 / NRRL Y-1140 / WM37</strain>
    </source>
</reference>
<dbReference type="GO" id="GO:0005739">
    <property type="term" value="C:mitochondrion"/>
    <property type="evidence" value="ECO:0007669"/>
    <property type="project" value="TreeGrafter"/>
</dbReference>
<dbReference type="EMBL" id="CR382122">
    <property type="protein sequence ID" value="CAH02190.1"/>
    <property type="molecule type" value="Genomic_DNA"/>
</dbReference>
<dbReference type="PANTHER" id="PTHR46118">
    <property type="entry name" value="PROTEIN ABHD11"/>
    <property type="match status" value="1"/>
</dbReference>
<evidence type="ECO:0000259" key="3">
    <source>
        <dbReference type="Pfam" id="PF00561"/>
    </source>
</evidence>
<dbReference type="InParanoid" id="Q6CW92"/>
<dbReference type="Gene3D" id="3.40.50.1820">
    <property type="entry name" value="alpha/beta hydrolase"/>
    <property type="match status" value="1"/>
</dbReference>
<sequence>MISVLTRHIQGSRSISLIRYGISASYSTGPIYSHHNNTGKTRTRQGIYGSTEVLNPYLTSDDIPTVELCSEVVDEFSSPYEFKSPIIILHGIFGSKSNNRTIARILNKKLTRDVFSLDMRNHGGSPHIGRHDYIGMAADVERWIKSRDFEEKPIIVGHSMGAKTAMSVVLRKPDMCAMLVSMDNAPVATQPQSSFPRYVKALLGIIEDPTMHTAQQAMEKLKSVEESVVVRQFLMTVLQKVKDEKTGEYRFKSRIPLGILNDAIVKGNIANWEFNPWVHRWTGPSLFIRGTQSHFIADEYIQDIGRFFPNFEIRDVDAGHWLNTEKPQECADLICDFVERHEEA</sequence>
<protein>
    <submittedName>
        <fullName evidence="4">KLLA0B05863p</fullName>
    </submittedName>
</protein>
<feature type="domain" description="AB hydrolase-1" evidence="3">
    <location>
        <begin position="85"/>
        <end position="327"/>
    </location>
</feature>
<dbReference type="STRING" id="284590.Q6CW92"/>
<keyword evidence="2" id="KW-0378">Hydrolase</keyword>
<dbReference type="OMA" id="QFICMSL"/>
<dbReference type="GO" id="GO:0052689">
    <property type="term" value="F:carboxylic ester hydrolase activity"/>
    <property type="evidence" value="ECO:0007669"/>
    <property type="project" value="TreeGrafter"/>
</dbReference>
<evidence type="ECO:0000256" key="1">
    <source>
        <dbReference type="ARBA" id="ARBA00008645"/>
    </source>
</evidence>
<dbReference type="InterPro" id="IPR000073">
    <property type="entry name" value="AB_hydrolase_1"/>
</dbReference>
<dbReference type="KEGG" id="kla:KLLA0_B05863g"/>
<dbReference type="ESTHER" id="klula-q6cw92">
    <property type="family name" value="ABHD11-Acetyl_transferase"/>
</dbReference>
<dbReference type="PANTHER" id="PTHR46118:SF4">
    <property type="entry name" value="PROTEIN ABHD11"/>
    <property type="match status" value="1"/>
</dbReference>
<keyword evidence="5" id="KW-1185">Reference proteome</keyword>
<dbReference type="Pfam" id="PF00561">
    <property type="entry name" value="Abhydrolase_1"/>
    <property type="match status" value="1"/>
</dbReference>
<dbReference type="AlphaFoldDB" id="Q6CW92"/>
<comment type="similarity">
    <text evidence="1">Belongs to the AB hydrolase superfamily.</text>
</comment>
<gene>
    <name evidence="4" type="ORF">KLLA0_B05863g</name>
</gene>
<dbReference type="InterPro" id="IPR029058">
    <property type="entry name" value="AB_hydrolase_fold"/>
</dbReference>
<name>Q6CW92_KLULA</name>
<dbReference type="eggNOG" id="KOG2382">
    <property type="taxonomic scope" value="Eukaryota"/>
</dbReference>
<dbReference type="SUPFAM" id="SSF53474">
    <property type="entry name" value="alpha/beta-Hydrolases"/>
    <property type="match status" value="1"/>
</dbReference>
<organism evidence="4 5">
    <name type="scientific">Kluyveromyces lactis (strain ATCC 8585 / CBS 2359 / DSM 70799 / NBRC 1267 / NRRL Y-1140 / WM37)</name>
    <name type="common">Yeast</name>
    <name type="synonym">Candida sphaerica</name>
    <dbReference type="NCBI Taxonomy" id="284590"/>
    <lineage>
        <taxon>Eukaryota</taxon>
        <taxon>Fungi</taxon>
        <taxon>Dikarya</taxon>
        <taxon>Ascomycota</taxon>
        <taxon>Saccharomycotina</taxon>
        <taxon>Saccharomycetes</taxon>
        <taxon>Saccharomycetales</taxon>
        <taxon>Saccharomycetaceae</taxon>
        <taxon>Kluyveromyces</taxon>
    </lineage>
</organism>
<proteinExistence type="inferred from homology"/>